<proteinExistence type="inferred from homology"/>
<evidence type="ECO:0008006" key="11">
    <source>
        <dbReference type="Google" id="ProtNLM"/>
    </source>
</evidence>
<gene>
    <name evidence="9" type="ORF">CCMP2556_LOCUS41230</name>
</gene>
<comment type="caution">
    <text evidence="9">The sequence shown here is derived from an EMBL/GenBank/DDBJ whole genome shotgun (WGS) entry which is preliminary data.</text>
</comment>
<dbReference type="InterPro" id="IPR005331">
    <property type="entry name" value="Sulfotransferase"/>
</dbReference>
<comment type="similarity">
    <text evidence="2">Belongs to the sulfotransferase 2 family.</text>
</comment>
<keyword evidence="5" id="KW-1133">Transmembrane helix</keyword>
<dbReference type="Pfam" id="PF03567">
    <property type="entry name" value="Sulfotransfer_2"/>
    <property type="match status" value="1"/>
</dbReference>
<name>A0ABP0QCD2_9DINO</name>
<keyword evidence="8" id="KW-0325">Glycoprotein</keyword>
<keyword evidence="10" id="KW-1185">Reference proteome</keyword>
<keyword evidence="7" id="KW-0472">Membrane</keyword>
<evidence type="ECO:0000313" key="10">
    <source>
        <dbReference type="Proteomes" id="UP001642484"/>
    </source>
</evidence>
<dbReference type="InterPro" id="IPR018011">
    <property type="entry name" value="Carb_sulfotrans_8-10"/>
</dbReference>
<evidence type="ECO:0000256" key="1">
    <source>
        <dbReference type="ARBA" id="ARBA00004323"/>
    </source>
</evidence>
<dbReference type="EMBL" id="CAXAMN010024239">
    <property type="protein sequence ID" value="CAK9084831.1"/>
    <property type="molecule type" value="Genomic_DNA"/>
</dbReference>
<evidence type="ECO:0000256" key="3">
    <source>
        <dbReference type="ARBA" id="ARBA00022679"/>
    </source>
</evidence>
<evidence type="ECO:0000256" key="5">
    <source>
        <dbReference type="ARBA" id="ARBA00022989"/>
    </source>
</evidence>
<protein>
    <recommendedName>
        <fullName evidence="11">Carbohydrate sulfotransferase</fullName>
    </recommendedName>
</protein>
<comment type="subcellular location">
    <subcellularLocation>
        <location evidence="1">Golgi apparatus membrane</location>
        <topology evidence="1">Single-pass type II membrane protein</topology>
    </subcellularLocation>
</comment>
<dbReference type="PANTHER" id="PTHR12137">
    <property type="entry name" value="CARBOHYDRATE SULFOTRANSFERASE"/>
    <property type="match status" value="1"/>
</dbReference>
<evidence type="ECO:0000256" key="4">
    <source>
        <dbReference type="ARBA" id="ARBA00022692"/>
    </source>
</evidence>
<accession>A0ABP0QCD2</accession>
<evidence type="ECO:0000313" key="9">
    <source>
        <dbReference type="EMBL" id="CAK9084831.1"/>
    </source>
</evidence>
<sequence length="347" mass="41012">MLRLFVVVVLVAVTLAWVSFYIYGIEQPFSFRFRRKPEVPVAKISCADWRQKEVSSNLTDFDIWYSEHSDRWLNAFVVPEENLIFCQIQKVDSADWFAVLRWLNQGQNLTTLRDYERGEALRMMFDPNWTKLAVVRDPLDRLLAAFSTKVNTEKPPNKNITAEVARVLNVPWHRLRKRKVTFPEFVVRVAAGIRERLVVSDFWRKQAEFCSLGHFKKTYQYVMYMDRRKEFHPYLHDCALLAMTGQMSHSKLKKLEKVAADRRVQPHVPKERTVMRKNDKPSERWGSTFLGPRRPRRECDAKDLHSFVSTQWSHEFQFQVCTVCPYLLISKSEVFRQEVEGVRRGGM</sequence>
<evidence type="ECO:0000256" key="7">
    <source>
        <dbReference type="ARBA" id="ARBA00023136"/>
    </source>
</evidence>
<keyword evidence="3" id="KW-0808">Transferase</keyword>
<evidence type="ECO:0000256" key="8">
    <source>
        <dbReference type="ARBA" id="ARBA00023180"/>
    </source>
</evidence>
<dbReference type="PANTHER" id="PTHR12137:SF54">
    <property type="entry name" value="CARBOHYDRATE SULFOTRANSFERASE"/>
    <property type="match status" value="1"/>
</dbReference>
<keyword evidence="4" id="KW-0812">Transmembrane</keyword>
<reference evidence="9 10" key="1">
    <citation type="submission" date="2024-02" db="EMBL/GenBank/DDBJ databases">
        <authorList>
            <person name="Chen Y."/>
            <person name="Shah S."/>
            <person name="Dougan E. K."/>
            <person name="Thang M."/>
            <person name="Chan C."/>
        </authorList>
    </citation>
    <scope>NUCLEOTIDE SEQUENCE [LARGE SCALE GENOMIC DNA]</scope>
</reference>
<evidence type="ECO:0000256" key="6">
    <source>
        <dbReference type="ARBA" id="ARBA00023034"/>
    </source>
</evidence>
<dbReference type="Proteomes" id="UP001642484">
    <property type="component" value="Unassembled WGS sequence"/>
</dbReference>
<organism evidence="9 10">
    <name type="scientific">Durusdinium trenchii</name>
    <dbReference type="NCBI Taxonomy" id="1381693"/>
    <lineage>
        <taxon>Eukaryota</taxon>
        <taxon>Sar</taxon>
        <taxon>Alveolata</taxon>
        <taxon>Dinophyceae</taxon>
        <taxon>Suessiales</taxon>
        <taxon>Symbiodiniaceae</taxon>
        <taxon>Durusdinium</taxon>
    </lineage>
</organism>
<keyword evidence="6" id="KW-0333">Golgi apparatus</keyword>
<evidence type="ECO:0000256" key="2">
    <source>
        <dbReference type="ARBA" id="ARBA00006339"/>
    </source>
</evidence>